<keyword evidence="4 5" id="KW-0413">Isomerase</keyword>
<dbReference type="InterPro" id="IPR029066">
    <property type="entry name" value="PLP-binding_barrel"/>
</dbReference>
<organism evidence="9">
    <name type="scientific">Desulfobacca acetoxidans</name>
    <dbReference type="NCBI Taxonomy" id="60893"/>
    <lineage>
        <taxon>Bacteria</taxon>
        <taxon>Pseudomonadati</taxon>
        <taxon>Thermodesulfobacteriota</taxon>
        <taxon>Desulfobaccia</taxon>
        <taxon>Desulfobaccales</taxon>
        <taxon>Desulfobaccaceae</taxon>
        <taxon>Desulfobacca</taxon>
    </lineage>
</organism>
<dbReference type="EC" id="5.1.1.1" evidence="5"/>
<dbReference type="CDD" id="cd00430">
    <property type="entry name" value="PLPDE_III_AR"/>
    <property type="match status" value="1"/>
</dbReference>
<feature type="binding site" evidence="5 7">
    <location>
        <position position="313"/>
    </location>
    <ligand>
        <name>substrate</name>
    </ligand>
</feature>
<dbReference type="FunFam" id="3.20.20.10:FF:000002">
    <property type="entry name" value="Alanine racemase"/>
    <property type="match status" value="1"/>
</dbReference>
<protein>
    <recommendedName>
        <fullName evidence="5">Alanine racemase</fullName>
        <ecNumber evidence="5">5.1.1.1</ecNumber>
    </recommendedName>
</protein>
<dbReference type="Gene3D" id="2.40.37.10">
    <property type="entry name" value="Lyase, Ornithine Decarboxylase, Chain A, domain 1"/>
    <property type="match status" value="1"/>
</dbReference>
<dbReference type="InterPro" id="IPR000821">
    <property type="entry name" value="Ala_racemase"/>
</dbReference>
<dbReference type="PROSITE" id="PS00395">
    <property type="entry name" value="ALANINE_RACEMASE"/>
    <property type="match status" value="1"/>
</dbReference>
<sequence>MMRSSLTDLSIDLTALGHNYRELKGRVAPGVRIMGVVKADAYGHGLIPVSRTLVAEGADCLGVASLEEGLALREAGVQAPVAVLLGIVPEEAQETVAAGLEVVLYRHDVAEALEAAGRALGRKARVHLKVDTGMGRLGLLPEEVPPFLERWHDSPHLEFLGLVSHLAMAEAPDKTYTLRQLREFVGVLEAARGRGWGLPLSHLANSAGTIELRDTHFAMVRPGISLYGSPPAPERSWEVRLRPVMSFRTRILQVKRLPPGSCISYSCTYTTVAPCDVAVLPVGYCNGLSRQLSNRGEVLIRGRRAPIRGRVCMNLIMVEVTHIPGVSPGEAATLLGEDGAERLTADELAGWSGTISYEVYCALGNANPRRYVGGSHGAQAG</sequence>
<evidence type="ECO:0000256" key="5">
    <source>
        <dbReference type="HAMAP-Rule" id="MF_01201"/>
    </source>
</evidence>
<comment type="similarity">
    <text evidence="5">Belongs to the alanine racemase family.</text>
</comment>
<feature type="active site" description="Proton acceptor; specific for D-alanine" evidence="5">
    <location>
        <position position="38"/>
    </location>
</feature>
<proteinExistence type="inferred from homology"/>
<dbReference type="GO" id="GO:0008784">
    <property type="term" value="F:alanine racemase activity"/>
    <property type="evidence" value="ECO:0007669"/>
    <property type="project" value="UniProtKB-UniRule"/>
</dbReference>
<dbReference type="InterPro" id="IPR009006">
    <property type="entry name" value="Ala_racemase/Decarboxylase_C"/>
</dbReference>
<comment type="function">
    <text evidence="5">Catalyzes the interconversion of L-alanine and D-alanine. May also act on other amino acids.</text>
</comment>
<evidence type="ECO:0000259" key="8">
    <source>
        <dbReference type="SMART" id="SM01005"/>
    </source>
</evidence>
<dbReference type="PRINTS" id="PR00992">
    <property type="entry name" value="ALARACEMASE"/>
</dbReference>
<dbReference type="UniPathway" id="UPA00042">
    <property type="reaction ID" value="UER00497"/>
</dbReference>
<evidence type="ECO:0000256" key="1">
    <source>
        <dbReference type="ARBA" id="ARBA00000316"/>
    </source>
</evidence>
<evidence type="ECO:0000313" key="9">
    <source>
        <dbReference type="EMBL" id="HGS04458.1"/>
    </source>
</evidence>
<dbReference type="NCBIfam" id="TIGR00492">
    <property type="entry name" value="alr"/>
    <property type="match status" value="1"/>
</dbReference>
<dbReference type="GO" id="GO:0030632">
    <property type="term" value="P:D-alanine biosynthetic process"/>
    <property type="evidence" value="ECO:0007669"/>
    <property type="project" value="UniProtKB-UniRule"/>
</dbReference>
<comment type="cofactor">
    <cofactor evidence="2 5 6">
        <name>pyridoxal 5'-phosphate</name>
        <dbReference type="ChEBI" id="CHEBI:597326"/>
    </cofactor>
</comment>
<dbReference type="GO" id="GO:0005829">
    <property type="term" value="C:cytosol"/>
    <property type="evidence" value="ECO:0007669"/>
    <property type="project" value="TreeGrafter"/>
</dbReference>
<evidence type="ECO:0000256" key="4">
    <source>
        <dbReference type="ARBA" id="ARBA00023235"/>
    </source>
</evidence>
<dbReference type="HAMAP" id="MF_01201">
    <property type="entry name" value="Ala_racemase"/>
    <property type="match status" value="1"/>
</dbReference>
<name>A0A7V4G6P6_9BACT</name>
<reference evidence="9" key="1">
    <citation type="journal article" date="2020" name="mSystems">
        <title>Genome- and Community-Level Interaction Insights into Carbon Utilization and Element Cycling Functions of Hydrothermarchaeota in Hydrothermal Sediment.</title>
        <authorList>
            <person name="Zhou Z."/>
            <person name="Liu Y."/>
            <person name="Xu W."/>
            <person name="Pan J."/>
            <person name="Luo Z.H."/>
            <person name="Li M."/>
        </authorList>
    </citation>
    <scope>NUCLEOTIDE SEQUENCE [LARGE SCALE GENOMIC DNA]</scope>
    <source>
        <strain evidence="9">SpSt-548</strain>
    </source>
</reference>
<feature type="modified residue" description="N6-(pyridoxal phosphate)lysine" evidence="5 6">
    <location>
        <position position="38"/>
    </location>
</feature>
<dbReference type="AlphaFoldDB" id="A0A7V4G6P6"/>
<comment type="catalytic activity">
    <reaction evidence="1 5">
        <text>L-alanine = D-alanine</text>
        <dbReference type="Rhea" id="RHEA:20249"/>
        <dbReference type="ChEBI" id="CHEBI:57416"/>
        <dbReference type="ChEBI" id="CHEBI:57972"/>
        <dbReference type="EC" id="5.1.1.1"/>
    </reaction>
</comment>
<dbReference type="InterPro" id="IPR020622">
    <property type="entry name" value="Ala_racemase_pyridoxalP-BS"/>
</dbReference>
<accession>A0A7V4G6P6</accession>
<dbReference type="InterPro" id="IPR001608">
    <property type="entry name" value="Ala_racemase_N"/>
</dbReference>
<dbReference type="PANTHER" id="PTHR30511">
    <property type="entry name" value="ALANINE RACEMASE"/>
    <property type="match status" value="1"/>
</dbReference>
<comment type="caution">
    <text evidence="9">The sequence shown here is derived from an EMBL/GenBank/DDBJ whole genome shotgun (WGS) entry which is preliminary data.</text>
</comment>
<feature type="binding site" evidence="5 7">
    <location>
        <position position="136"/>
    </location>
    <ligand>
        <name>substrate</name>
    </ligand>
</feature>
<dbReference type="InterPro" id="IPR011079">
    <property type="entry name" value="Ala_racemase_C"/>
</dbReference>
<dbReference type="Pfam" id="PF00842">
    <property type="entry name" value="Ala_racemase_C"/>
    <property type="match status" value="1"/>
</dbReference>
<dbReference type="Pfam" id="PF01168">
    <property type="entry name" value="Ala_racemase_N"/>
    <property type="match status" value="1"/>
</dbReference>
<evidence type="ECO:0000256" key="2">
    <source>
        <dbReference type="ARBA" id="ARBA00001933"/>
    </source>
</evidence>
<dbReference type="SMART" id="SM01005">
    <property type="entry name" value="Ala_racemase_C"/>
    <property type="match status" value="1"/>
</dbReference>
<dbReference type="EMBL" id="DSXI01000098">
    <property type="protein sequence ID" value="HGS04458.1"/>
    <property type="molecule type" value="Genomic_DNA"/>
</dbReference>
<dbReference type="PANTHER" id="PTHR30511:SF0">
    <property type="entry name" value="ALANINE RACEMASE, CATABOLIC-RELATED"/>
    <property type="match status" value="1"/>
</dbReference>
<evidence type="ECO:0000256" key="3">
    <source>
        <dbReference type="ARBA" id="ARBA00022898"/>
    </source>
</evidence>
<evidence type="ECO:0000256" key="6">
    <source>
        <dbReference type="PIRSR" id="PIRSR600821-50"/>
    </source>
</evidence>
<feature type="domain" description="Alanine racemase C-terminal" evidence="8">
    <location>
        <begin position="244"/>
        <end position="372"/>
    </location>
</feature>
<evidence type="ECO:0000256" key="7">
    <source>
        <dbReference type="PIRSR" id="PIRSR600821-52"/>
    </source>
</evidence>
<comment type="pathway">
    <text evidence="5">Amino-acid biosynthesis; D-alanine biosynthesis; D-alanine from L-alanine: step 1/1.</text>
</comment>
<feature type="active site" description="Proton acceptor; specific for L-alanine" evidence="5">
    <location>
        <position position="265"/>
    </location>
</feature>
<dbReference type="Gene3D" id="3.20.20.10">
    <property type="entry name" value="Alanine racemase"/>
    <property type="match status" value="1"/>
</dbReference>
<dbReference type="GO" id="GO:0030170">
    <property type="term" value="F:pyridoxal phosphate binding"/>
    <property type="evidence" value="ECO:0007669"/>
    <property type="project" value="UniProtKB-UniRule"/>
</dbReference>
<dbReference type="SUPFAM" id="SSF51419">
    <property type="entry name" value="PLP-binding barrel"/>
    <property type="match status" value="1"/>
</dbReference>
<keyword evidence="3 5" id="KW-0663">Pyridoxal phosphate</keyword>
<dbReference type="SUPFAM" id="SSF50621">
    <property type="entry name" value="Alanine racemase C-terminal domain-like"/>
    <property type="match status" value="1"/>
</dbReference>
<gene>
    <name evidence="9" type="primary">alr</name>
    <name evidence="9" type="ORF">ENT08_01740</name>
</gene>